<dbReference type="NCBIfam" id="TIGR02595">
    <property type="entry name" value="PEP_CTERM"/>
    <property type="match status" value="1"/>
</dbReference>
<organism evidence="2 3">
    <name type="scientific">Mariniblastus fucicola</name>
    <dbReference type="NCBI Taxonomy" id="980251"/>
    <lineage>
        <taxon>Bacteria</taxon>
        <taxon>Pseudomonadati</taxon>
        <taxon>Planctomycetota</taxon>
        <taxon>Planctomycetia</taxon>
        <taxon>Pirellulales</taxon>
        <taxon>Pirellulaceae</taxon>
        <taxon>Mariniblastus</taxon>
    </lineage>
</organism>
<protein>
    <recommendedName>
        <fullName evidence="1">Ice-binding protein C-terminal domain-containing protein</fullName>
    </recommendedName>
</protein>
<evidence type="ECO:0000313" key="3">
    <source>
        <dbReference type="Proteomes" id="UP000322214"/>
    </source>
</evidence>
<name>A0A5B9P9H3_9BACT</name>
<dbReference type="InterPro" id="IPR013424">
    <property type="entry name" value="Ice-binding_C"/>
</dbReference>
<dbReference type="AlphaFoldDB" id="A0A5B9P9H3"/>
<accession>A0A5B9P9H3</accession>
<dbReference type="KEGG" id="mff:MFFC18_28490"/>
<dbReference type="Proteomes" id="UP000322214">
    <property type="component" value="Chromosome"/>
</dbReference>
<feature type="domain" description="Ice-binding protein C-terminal" evidence="1">
    <location>
        <begin position="243"/>
        <end position="266"/>
    </location>
</feature>
<evidence type="ECO:0000313" key="2">
    <source>
        <dbReference type="EMBL" id="QEG22958.1"/>
    </source>
</evidence>
<keyword evidence="3" id="KW-1185">Reference proteome</keyword>
<evidence type="ECO:0000259" key="1">
    <source>
        <dbReference type="Pfam" id="PF07589"/>
    </source>
</evidence>
<sequence>MKFIANVTCIALMFMLTAESYGDEIVAWDHDARLISTPDTLRNDNNGGNTATGALIGVNSGGVDNFMLYFFDVNSASGITTTGAEVTIAVANGQPGNVGSAEDTIRLHEIAIGNAGWDPGSDTITGADTPATDGSVSFLHRAEFNDPASNISWVDSSGTDVANVLGAFSEIGSQAGFGTPAPTNITFTIDAATAQGWIDNGLAGLALTAEDGGNGNGRFNFLSNDNAVNAASSLTNITFFTEAVPEPSSVVLMGMFGIAAFMRRRR</sequence>
<gene>
    <name evidence="2" type="ORF">MFFC18_28490</name>
</gene>
<dbReference type="RefSeq" id="WP_075086102.1">
    <property type="nucleotide sequence ID" value="NZ_CP042912.1"/>
</dbReference>
<reference evidence="2 3" key="1">
    <citation type="submission" date="2019-08" db="EMBL/GenBank/DDBJ databases">
        <title>Deep-cultivation of Planctomycetes and their phenomic and genomic characterization uncovers novel biology.</title>
        <authorList>
            <person name="Wiegand S."/>
            <person name="Jogler M."/>
            <person name="Boedeker C."/>
            <person name="Pinto D."/>
            <person name="Vollmers J."/>
            <person name="Rivas-Marin E."/>
            <person name="Kohn T."/>
            <person name="Peeters S.H."/>
            <person name="Heuer A."/>
            <person name="Rast P."/>
            <person name="Oberbeckmann S."/>
            <person name="Bunk B."/>
            <person name="Jeske O."/>
            <person name="Meyerdierks A."/>
            <person name="Storesund J.E."/>
            <person name="Kallscheuer N."/>
            <person name="Luecker S."/>
            <person name="Lage O.M."/>
            <person name="Pohl T."/>
            <person name="Merkel B.J."/>
            <person name="Hornburger P."/>
            <person name="Mueller R.-W."/>
            <person name="Bruemmer F."/>
            <person name="Labrenz M."/>
            <person name="Spormann A.M."/>
            <person name="Op den Camp H."/>
            <person name="Overmann J."/>
            <person name="Amann R."/>
            <person name="Jetten M.S.M."/>
            <person name="Mascher T."/>
            <person name="Medema M.H."/>
            <person name="Devos D.P."/>
            <person name="Kaster A.-K."/>
            <person name="Ovreas L."/>
            <person name="Rohde M."/>
            <person name="Galperin M.Y."/>
            <person name="Jogler C."/>
        </authorList>
    </citation>
    <scope>NUCLEOTIDE SEQUENCE [LARGE SCALE GENOMIC DNA]</scope>
    <source>
        <strain evidence="2 3">FC18</strain>
    </source>
</reference>
<dbReference type="Pfam" id="PF07589">
    <property type="entry name" value="PEP-CTERM"/>
    <property type="match status" value="1"/>
</dbReference>
<proteinExistence type="predicted"/>
<dbReference type="EMBL" id="CP042912">
    <property type="protein sequence ID" value="QEG22958.1"/>
    <property type="molecule type" value="Genomic_DNA"/>
</dbReference>